<dbReference type="Proteomes" id="UP001050691">
    <property type="component" value="Unassembled WGS sequence"/>
</dbReference>
<dbReference type="PANTHER" id="PTHR43779:SF2">
    <property type="entry name" value="ALPHA-KETOGLUTARATE-DEPENDENT XANTHINE DIOXYGENASE XAN1"/>
    <property type="match status" value="1"/>
</dbReference>
<comment type="caution">
    <text evidence="8">The sequence shown here is derived from an EMBL/GenBank/DDBJ whole genome shotgun (WGS) entry which is preliminary data.</text>
</comment>
<feature type="domain" description="TauD/TfdA-like" evidence="7">
    <location>
        <begin position="21"/>
        <end position="381"/>
    </location>
</feature>
<evidence type="ECO:0000256" key="1">
    <source>
        <dbReference type="ARBA" id="ARBA00001954"/>
    </source>
</evidence>
<accession>A0AAV5AKN4</accession>
<sequence length="401" mass="44904">MTIELEPFPLPETADSKSLKDFGRVVRGLDPANLTEQEFKEVENLLYQYDALLFKDVKLSPEAQYALTKAFDPLSESYGHGNNAIKDDKRSILHPDLKTIPRVPQVQLIGNGTVYNYEGLAEAKLKHPHHNTFHKTVISAEDEAKGFTRFYRWHIDAALYNHSPPKVTTLYAINIPQGPKQVVKYDDGTEDKLVVPLGTTVCNPAVTTGRNTFDILPPNLKSLAVRSRVRYSPHPYVWMSSAKALPTGLGIVSEDLELPLDKLPPWEESKVKVLPMVWKNPVTGRLHLQVHPCAAGEIFIDPLPAGKDREGALYPNGAHLKDLREVREILYQIQRPGIAPSLIYPHNWNERDLIIFHNRGILHSVVGAFKDSDGVRALHQCNLAASDDPLGPTEEDLESYA</sequence>
<dbReference type="EMBL" id="BPWL01000008">
    <property type="protein sequence ID" value="GJJ13258.1"/>
    <property type="molecule type" value="Genomic_DNA"/>
</dbReference>
<gene>
    <name evidence="8" type="ORF">Clacol_007509</name>
</gene>
<keyword evidence="3" id="KW-0479">Metal-binding</keyword>
<evidence type="ECO:0000256" key="5">
    <source>
        <dbReference type="ARBA" id="ARBA00023002"/>
    </source>
</evidence>
<keyword evidence="4" id="KW-0223">Dioxygenase</keyword>
<evidence type="ECO:0000313" key="9">
    <source>
        <dbReference type="Proteomes" id="UP001050691"/>
    </source>
</evidence>
<dbReference type="InterPro" id="IPR042098">
    <property type="entry name" value="TauD-like_sf"/>
</dbReference>
<evidence type="ECO:0000256" key="3">
    <source>
        <dbReference type="ARBA" id="ARBA00022723"/>
    </source>
</evidence>
<keyword evidence="6" id="KW-0408">Iron</keyword>
<dbReference type="InterPro" id="IPR051178">
    <property type="entry name" value="TfdA_dioxygenase"/>
</dbReference>
<evidence type="ECO:0000256" key="4">
    <source>
        <dbReference type="ARBA" id="ARBA00022964"/>
    </source>
</evidence>
<dbReference type="Pfam" id="PF02668">
    <property type="entry name" value="TauD"/>
    <property type="match status" value="1"/>
</dbReference>
<dbReference type="PANTHER" id="PTHR43779">
    <property type="entry name" value="DIOXYGENASE RV0097-RELATED"/>
    <property type="match status" value="1"/>
</dbReference>
<comment type="similarity">
    <text evidence="2">Belongs to the TfdA dioxygenase family.</text>
</comment>
<name>A0AAV5AKN4_9AGAM</name>
<proteinExistence type="inferred from homology"/>
<dbReference type="InterPro" id="IPR003819">
    <property type="entry name" value="TauD/TfdA-like"/>
</dbReference>
<dbReference type="Gene3D" id="3.60.130.10">
    <property type="entry name" value="Clavaminate synthase-like"/>
    <property type="match status" value="1"/>
</dbReference>
<organism evidence="8 9">
    <name type="scientific">Clathrus columnatus</name>
    <dbReference type="NCBI Taxonomy" id="1419009"/>
    <lineage>
        <taxon>Eukaryota</taxon>
        <taxon>Fungi</taxon>
        <taxon>Dikarya</taxon>
        <taxon>Basidiomycota</taxon>
        <taxon>Agaricomycotina</taxon>
        <taxon>Agaricomycetes</taxon>
        <taxon>Phallomycetidae</taxon>
        <taxon>Phallales</taxon>
        <taxon>Clathraceae</taxon>
        <taxon>Clathrus</taxon>
    </lineage>
</organism>
<evidence type="ECO:0000256" key="6">
    <source>
        <dbReference type="ARBA" id="ARBA00023004"/>
    </source>
</evidence>
<evidence type="ECO:0000313" key="8">
    <source>
        <dbReference type="EMBL" id="GJJ13258.1"/>
    </source>
</evidence>
<keyword evidence="9" id="KW-1185">Reference proteome</keyword>
<evidence type="ECO:0000256" key="2">
    <source>
        <dbReference type="ARBA" id="ARBA00005896"/>
    </source>
</evidence>
<comment type="cofactor">
    <cofactor evidence="1">
        <name>Fe(2+)</name>
        <dbReference type="ChEBI" id="CHEBI:29033"/>
    </cofactor>
</comment>
<evidence type="ECO:0000259" key="7">
    <source>
        <dbReference type="Pfam" id="PF02668"/>
    </source>
</evidence>
<dbReference type="SUPFAM" id="SSF51197">
    <property type="entry name" value="Clavaminate synthase-like"/>
    <property type="match status" value="1"/>
</dbReference>
<protein>
    <recommendedName>
        <fullName evidence="7">TauD/TfdA-like domain-containing protein</fullName>
    </recommendedName>
</protein>
<keyword evidence="5" id="KW-0560">Oxidoreductase</keyword>
<dbReference type="GO" id="GO:0046872">
    <property type="term" value="F:metal ion binding"/>
    <property type="evidence" value="ECO:0007669"/>
    <property type="project" value="UniProtKB-KW"/>
</dbReference>
<reference evidence="8" key="1">
    <citation type="submission" date="2021-10" db="EMBL/GenBank/DDBJ databases">
        <title>De novo Genome Assembly of Clathrus columnatus (Basidiomycota, Fungi) Using Illumina and Nanopore Sequence Data.</title>
        <authorList>
            <person name="Ogiso-Tanaka E."/>
            <person name="Itagaki H."/>
            <person name="Hosoya T."/>
            <person name="Hosaka K."/>
        </authorList>
    </citation>
    <scope>NUCLEOTIDE SEQUENCE</scope>
    <source>
        <strain evidence="8">MO-923</strain>
    </source>
</reference>
<dbReference type="AlphaFoldDB" id="A0AAV5AKN4"/>
<dbReference type="GO" id="GO:0051213">
    <property type="term" value="F:dioxygenase activity"/>
    <property type="evidence" value="ECO:0007669"/>
    <property type="project" value="UniProtKB-KW"/>
</dbReference>